<evidence type="ECO:0000313" key="2">
    <source>
        <dbReference type="Proteomes" id="UP000255523"/>
    </source>
</evidence>
<dbReference type="Proteomes" id="UP000255523">
    <property type="component" value="Unassembled WGS sequence"/>
</dbReference>
<proteinExistence type="predicted"/>
<protein>
    <submittedName>
        <fullName evidence="1">Uncharacterized protein</fullName>
    </submittedName>
</protein>
<evidence type="ECO:0000313" key="1">
    <source>
        <dbReference type="EMBL" id="SUO03404.1"/>
    </source>
</evidence>
<organism evidence="1 2">
    <name type="scientific">Faecalicoccus pleomorphus</name>
    <dbReference type="NCBI Taxonomy" id="1323"/>
    <lineage>
        <taxon>Bacteria</taxon>
        <taxon>Bacillati</taxon>
        <taxon>Bacillota</taxon>
        <taxon>Erysipelotrichia</taxon>
        <taxon>Erysipelotrichales</taxon>
        <taxon>Erysipelotrichaceae</taxon>
        <taxon>Faecalicoccus</taxon>
    </lineage>
</organism>
<dbReference type="EMBL" id="UHFX01000003">
    <property type="protein sequence ID" value="SUO03404.1"/>
    <property type="molecule type" value="Genomic_DNA"/>
</dbReference>
<sequence length="32" mass="3807">MEPQGIDLGKGKTKRRGKDTMEVLILYPRRRY</sequence>
<reference evidence="1 2" key="1">
    <citation type="submission" date="2018-06" db="EMBL/GenBank/DDBJ databases">
        <authorList>
            <consortium name="Pathogen Informatics"/>
            <person name="Doyle S."/>
        </authorList>
    </citation>
    <scope>NUCLEOTIDE SEQUENCE [LARGE SCALE GENOMIC DNA]</scope>
    <source>
        <strain evidence="1 2">NCTC11087</strain>
    </source>
</reference>
<dbReference type="AlphaFoldDB" id="A0A380LHL1"/>
<keyword evidence="2" id="KW-1185">Reference proteome</keyword>
<accession>A0A380LHL1</accession>
<gene>
    <name evidence="1" type="ORF">NCTC11087_00265</name>
</gene>
<name>A0A380LHL1_9FIRM</name>